<accession>A0A318TNZ7</accession>
<dbReference type="GO" id="GO:0004719">
    <property type="term" value="F:protein-L-isoaspartate (D-aspartate) O-methyltransferase activity"/>
    <property type="evidence" value="ECO:0007669"/>
    <property type="project" value="InterPro"/>
</dbReference>
<keyword evidence="5" id="KW-1185">Reference proteome</keyword>
<dbReference type="Proteomes" id="UP000248148">
    <property type="component" value="Unassembled WGS sequence"/>
</dbReference>
<organism evidence="4 5">
    <name type="scientific">Rhodopseudomonas faecalis</name>
    <dbReference type="NCBI Taxonomy" id="99655"/>
    <lineage>
        <taxon>Bacteria</taxon>
        <taxon>Pseudomonadati</taxon>
        <taxon>Pseudomonadota</taxon>
        <taxon>Alphaproteobacteria</taxon>
        <taxon>Hyphomicrobiales</taxon>
        <taxon>Nitrobacteraceae</taxon>
        <taxon>Rhodopseudomonas</taxon>
    </lineage>
</organism>
<dbReference type="InterPro" id="IPR029063">
    <property type="entry name" value="SAM-dependent_MTases_sf"/>
</dbReference>
<evidence type="ECO:0000313" key="5">
    <source>
        <dbReference type="Proteomes" id="UP000248148"/>
    </source>
</evidence>
<dbReference type="InterPro" id="IPR000682">
    <property type="entry name" value="PCMT"/>
</dbReference>
<comment type="similarity">
    <text evidence="1">Belongs to the methyltransferase superfamily. L-isoaspartyl/D-aspartyl protein methyltransferase family.</text>
</comment>
<dbReference type="PANTHER" id="PTHR11579">
    <property type="entry name" value="PROTEIN-L-ISOASPARTATE O-METHYLTRANSFERASE"/>
    <property type="match status" value="1"/>
</dbReference>
<proteinExistence type="inferred from homology"/>
<protein>
    <recommendedName>
        <fullName evidence="2">Protein-L-isoaspartate O-methyltransferase</fullName>
    </recommendedName>
    <alternativeName>
        <fullName evidence="3">Protein L-isoaspartyl methyltransferase</fullName>
    </alternativeName>
</protein>
<sequence length="222" mass="24044">MSDYSTARRNMVDGQIRPSSVTDWRIIDAMRAVPRDGFVPPSLRDMSYLDLDLNVAGPGEPQRCLLRPAVTARLLQAADLHSDDHVLVVGCATGYLAALAAKLASRVTATESEPVLAEQGRDTLKRLGGFGNIELQTAPNEQGAPDRAPFDAIILNGATEIVPISLYQQLRNGGRLVGIFARNQPPRAEIVIRSEDDFGSRVLFDAAAPVLPGLQRPVEFAF</sequence>
<evidence type="ECO:0000256" key="1">
    <source>
        <dbReference type="ARBA" id="ARBA00005369"/>
    </source>
</evidence>
<comment type="caution">
    <text evidence="4">The sequence shown here is derived from an EMBL/GenBank/DDBJ whole genome shotgun (WGS) entry which is preliminary data.</text>
</comment>
<evidence type="ECO:0000313" key="4">
    <source>
        <dbReference type="EMBL" id="PYF05590.1"/>
    </source>
</evidence>
<evidence type="ECO:0000256" key="2">
    <source>
        <dbReference type="ARBA" id="ARBA00013346"/>
    </source>
</evidence>
<dbReference type="SUPFAM" id="SSF53335">
    <property type="entry name" value="S-adenosyl-L-methionine-dependent methyltransferases"/>
    <property type="match status" value="1"/>
</dbReference>
<reference evidence="4 5" key="1">
    <citation type="submission" date="2018-06" db="EMBL/GenBank/DDBJ databases">
        <title>Genomic Encyclopedia of Archaeal and Bacterial Type Strains, Phase II (KMG-II): from individual species to whole genera.</title>
        <authorList>
            <person name="Goeker M."/>
        </authorList>
    </citation>
    <scope>NUCLEOTIDE SEQUENCE [LARGE SCALE GENOMIC DNA]</scope>
    <source>
        <strain evidence="4 5">JCM 11668</strain>
    </source>
</reference>
<keyword evidence="4" id="KW-0808">Transferase</keyword>
<dbReference type="GO" id="GO:0032259">
    <property type="term" value="P:methylation"/>
    <property type="evidence" value="ECO:0007669"/>
    <property type="project" value="UniProtKB-KW"/>
</dbReference>
<keyword evidence="4" id="KW-0489">Methyltransferase</keyword>
<evidence type="ECO:0000256" key="3">
    <source>
        <dbReference type="ARBA" id="ARBA00030757"/>
    </source>
</evidence>
<gene>
    <name evidence="4" type="ORF">BJ122_101336</name>
</gene>
<dbReference type="Gene3D" id="3.40.50.150">
    <property type="entry name" value="Vaccinia Virus protein VP39"/>
    <property type="match status" value="1"/>
</dbReference>
<dbReference type="OrthoDB" id="9798496at2"/>
<dbReference type="Pfam" id="PF01135">
    <property type="entry name" value="PCMT"/>
    <property type="match status" value="1"/>
</dbReference>
<dbReference type="PANTHER" id="PTHR11579:SF18">
    <property type="entry name" value="PROTEIN-L-ISOASPARTATE O-METHYLTRANSFERASE"/>
    <property type="match status" value="1"/>
</dbReference>
<dbReference type="EMBL" id="QJTI01000001">
    <property type="protein sequence ID" value="PYF05590.1"/>
    <property type="molecule type" value="Genomic_DNA"/>
</dbReference>
<dbReference type="CDD" id="cd02440">
    <property type="entry name" value="AdoMet_MTases"/>
    <property type="match status" value="1"/>
</dbReference>
<dbReference type="AlphaFoldDB" id="A0A318TNZ7"/>
<dbReference type="RefSeq" id="WP_110779421.1">
    <property type="nucleotide sequence ID" value="NZ_QJTI01000001.1"/>
</dbReference>
<name>A0A318TNZ7_9BRAD</name>
<dbReference type="GO" id="GO:0005737">
    <property type="term" value="C:cytoplasm"/>
    <property type="evidence" value="ECO:0007669"/>
    <property type="project" value="TreeGrafter"/>
</dbReference>